<evidence type="ECO:0000313" key="2">
    <source>
        <dbReference type="EMBL" id="RZT41079.1"/>
    </source>
</evidence>
<dbReference type="OrthoDB" id="9814432at2"/>
<protein>
    <recommendedName>
        <fullName evidence="4">MYND finger</fullName>
    </recommendedName>
</protein>
<reference evidence="2 3" key="1">
    <citation type="journal article" date="2015" name="Stand. Genomic Sci.">
        <title>Genomic Encyclopedia of Bacterial and Archaeal Type Strains, Phase III: the genomes of soil and plant-associated and newly described type strains.</title>
        <authorList>
            <person name="Whitman W.B."/>
            <person name="Woyke T."/>
            <person name="Klenk H.P."/>
            <person name="Zhou Y."/>
            <person name="Lilburn T.G."/>
            <person name="Beck B.J."/>
            <person name="De Vos P."/>
            <person name="Vandamme P."/>
            <person name="Eisen J.A."/>
            <person name="Garrity G."/>
            <person name="Hugenholtz P."/>
            <person name="Kyrpides N.C."/>
        </authorList>
    </citation>
    <scope>NUCLEOTIDE SEQUENCE [LARGE SCALE GENOMIC DNA]</scope>
    <source>
        <strain evidence="2 3">ASC-9842</strain>
    </source>
</reference>
<feature type="region of interest" description="Disordered" evidence="1">
    <location>
        <begin position="28"/>
        <end position="49"/>
    </location>
</feature>
<dbReference type="InterPro" id="IPR049708">
    <property type="entry name" value="PP0621-like"/>
</dbReference>
<organism evidence="2 3">
    <name type="scientific">Cupriavidus agavae</name>
    <dbReference type="NCBI Taxonomy" id="1001822"/>
    <lineage>
        <taxon>Bacteria</taxon>
        <taxon>Pseudomonadati</taxon>
        <taxon>Pseudomonadota</taxon>
        <taxon>Betaproteobacteria</taxon>
        <taxon>Burkholderiales</taxon>
        <taxon>Burkholderiaceae</taxon>
        <taxon>Cupriavidus</taxon>
    </lineage>
</organism>
<sequence length="91" mass="9833">MARIFLLLAVVLGIIWWLRARASARDQADAARQQREAAPQASGTPGDGAIEPMVQCAQCGVHLPRTDAIAWRGLHYCRRSHLPDTSAEGGA</sequence>
<proteinExistence type="predicted"/>
<name>A0A4V2FHQ3_9BURK</name>
<dbReference type="Proteomes" id="UP000291078">
    <property type="component" value="Unassembled WGS sequence"/>
</dbReference>
<evidence type="ECO:0008006" key="4">
    <source>
        <dbReference type="Google" id="ProtNLM"/>
    </source>
</evidence>
<dbReference type="NCBIfam" id="NF041023">
    <property type="entry name" value="PP0621_fam"/>
    <property type="match status" value="1"/>
</dbReference>
<keyword evidence="3" id="KW-1185">Reference proteome</keyword>
<comment type="caution">
    <text evidence="2">The sequence shown here is derived from an EMBL/GenBank/DDBJ whole genome shotgun (WGS) entry which is preliminary data.</text>
</comment>
<gene>
    <name evidence="2" type="ORF">EV147_0065</name>
</gene>
<dbReference type="EMBL" id="SGXM01000001">
    <property type="protein sequence ID" value="RZT41079.1"/>
    <property type="molecule type" value="Genomic_DNA"/>
</dbReference>
<dbReference type="RefSeq" id="WP_130389153.1">
    <property type="nucleotide sequence ID" value="NZ_SGXM01000001.1"/>
</dbReference>
<evidence type="ECO:0000313" key="3">
    <source>
        <dbReference type="Proteomes" id="UP000291078"/>
    </source>
</evidence>
<accession>A0A4V2FHQ3</accession>
<evidence type="ECO:0000256" key="1">
    <source>
        <dbReference type="SAM" id="MobiDB-lite"/>
    </source>
</evidence>
<dbReference type="AlphaFoldDB" id="A0A4V2FHQ3"/>